<evidence type="ECO:0000256" key="7">
    <source>
        <dbReference type="ARBA" id="ARBA00022927"/>
    </source>
</evidence>
<keyword evidence="5 10" id="KW-0997">Cell inner membrane</keyword>
<dbReference type="EMBL" id="SRXV01000002">
    <property type="protein sequence ID" value="TGY93099.1"/>
    <property type="molecule type" value="Genomic_DNA"/>
</dbReference>
<evidence type="ECO:0000313" key="14">
    <source>
        <dbReference type="EMBL" id="TGY93099.1"/>
    </source>
</evidence>
<evidence type="ECO:0000256" key="5">
    <source>
        <dbReference type="ARBA" id="ARBA00022519"/>
    </source>
</evidence>
<feature type="transmembrane region" description="Helical" evidence="11">
    <location>
        <begin position="16"/>
        <end position="37"/>
    </location>
</feature>
<evidence type="ECO:0000256" key="1">
    <source>
        <dbReference type="ARBA" id="ARBA00004533"/>
    </source>
</evidence>
<organism evidence="14 15">
    <name type="scientific">Marinicauda pacifica</name>
    <dbReference type="NCBI Taxonomy" id="1133559"/>
    <lineage>
        <taxon>Bacteria</taxon>
        <taxon>Pseudomonadati</taxon>
        <taxon>Pseudomonadota</taxon>
        <taxon>Alphaproteobacteria</taxon>
        <taxon>Maricaulales</taxon>
        <taxon>Maricaulaceae</taxon>
        <taxon>Marinicauda</taxon>
    </lineage>
</organism>
<dbReference type="OrthoDB" id="9788973at2"/>
<evidence type="ECO:0000256" key="8">
    <source>
        <dbReference type="ARBA" id="ARBA00022989"/>
    </source>
</evidence>
<dbReference type="InterPro" id="IPR049031">
    <property type="entry name" value="T2SSK_SAM-like_1st"/>
</dbReference>
<keyword evidence="8 11" id="KW-1133">Transmembrane helix</keyword>
<comment type="caution">
    <text evidence="14">The sequence shown here is derived from an EMBL/GenBank/DDBJ whole genome shotgun (WGS) entry which is preliminary data.</text>
</comment>
<proteinExistence type="inferred from homology"/>
<dbReference type="Gene3D" id="1.10.40.60">
    <property type="entry name" value="EpsJ-like"/>
    <property type="match status" value="2"/>
</dbReference>
<keyword evidence="7" id="KW-0653">Protein transport</keyword>
<dbReference type="GO" id="GO:0009306">
    <property type="term" value="P:protein secretion"/>
    <property type="evidence" value="ECO:0007669"/>
    <property type="project" value="InterPro"/>
</dbReference>
<dbReference type="InterPro" id="IPR045584">
    <property type="entry name" value="Pilin-like"/>
</dbReference>
<dbReference type="PANTHER" id="PTHR38831:SF1">
    <property type="entry name" value="TYPE II SECRETION SYSTEM PROTEIN K-RELATED"/>
    <property type="match status" value="1"/>
</dbReference>
<evidence type="ECO:0000256" key="6">
    <source>
        <dbReference type="ARBA" id="ARBA00022692"/>
    </source>
</evidence>
<dbReference type="RefSeq" id="WP_135944816.1">
    <property type="nucleotide sequence ID" value="NZ_BMEI01000002.1"/>
</dbReference>
<dbReference type="PIRSF" id="PIRSF002786">
    <property type="entry name" value="XcpX"/>
    <property type="match status" value="1"/>
</dbReference>
<reference evidence="14 15" key="1">
    <citation type="journal article" date="2013" name="Int. J. Syst. Evol. Microbiol.">
        <title>Marinicauda pacifica gen. nov., sp. nov., a prosthecate alphaproteobacterium of the family Hyphomonadaceae isolated from deep seawater.</title>
        <authorList>
            <person name="Zhang X.Y."/>
            <person name="Li G.W."/>
            <person name="Wang C.S."/>
            <person name="Zhang Y.J."/>
            <person name="Xu X.W."/>
            <person name="Li H."/>
            <person name="Liu A."/>
            <person name="Liu C."/>
            <person name="Xie B.B."/>
            <person name="Qin Q.L."/>
            <person name="Xu Z."/>
            <person name="Chen X.L."/>
            <person name="Zhou B.C."/>
            <person name="Zhang Y.Z."/>
        </authorList>
    </citation>
    <scope>NUCLEOTIDE SEQUENCE [LARGE SCALE GENOMIC DNA]</scope>
    <source>
        <strain evidence="14 15">P-1 km-3</strain>
    </source>
</reference>
<comment type="similarity">
    <text evidence="2 10">Belongs to the GSP K family.</text>
</comment>
<dbReference type="Gene3D" id="3.30.1300.30">
    <property type="entry name" value="GSPII I/J protein-like"/>
    <property type="match status" value="1"/>
</dbReference>
<evidence type="ECO:0000313" key="15">
    <source>
        <dbReference type="Proteomes" id="UP000305451"/>
    </source>
</evidence>
<keyword evidence="4 10" id="KW-1003">Cell membrane</keyword>
<accession>A0A4V3RZ66</accession>
<dbReference type="InterPro" id="IPR049179">
    <property type="entry name" value="T2SSK_SAM-like_2nd"/>
</dbReference>
<evidence type="ECO:0000256" key="2">
    <source>
        <dbReference type="ARBA" id="ARBA00007246"/>
    </source>
</evidence>
<feature type="domain" description="T2SS protein K first SAM-like" evidence="13">
    <location>
        <begin position="111"/>
        <end position="224"/>
    </location>
</feature>
<protein>
    <recommendedName>
        <fullName evidence="10">Type II secretion system protein K</fullName>
    </recommendedName>
</protein>
<gene>
    <name evidence="14" type="ORF">E5162_08535</name>
</gene>
<feature type="domain" description="T2SS protein K second SAM-like" evidence="12">
    <location>
        <begin position="232"/>
        <end position="297"/>
    </location>
</feature>
<dbReference type="AlphaFoldDB" id="A0A4V3RZ66"/>
<keyword evidence="9 10" id="KW-0472">Membrane</keyword>
<dbReference type="Pfam" id="PF21687">
    <property type="entry name" value="T2SSK_1st"/>
    <property type="match status" value="1"/>
</dbReference>
<evidence type="ECO:0000256" key="10">
    <source>
        <dbReference type="PIRNR" id="PIRNR002786"/>
    </source>
</evidence>
<dbReference type="GO" id="GO:0005886">
    <property type="term" value="C:plasma membrane"/>
    <property type="evidence" value="ECO:0007669"/>
    <property type="project" value="UniProtKB-SubCell"/>
</dbReference>
<keyword evidence="15" id="KW-1185">Reference proteome</keyword>
<dbReference type="PANTHER" id="PTHR38831">
    <property type="entry name" value="TYPE II SECRETION SYSTEM PROTEIN K"/>
    <property type="match status" value="1"/>
</dbReference>
<comment type="subcellular location">
    <subcellularLocation>
        <location evidence="1 10">Cell inner membrane</location>
    </subcellularLocation>
</comment>
<dbReference type="Pfam" id="PF03934">
    <property type="entry name" value="T2SSK"/>
    <property type="match status" value="1"/>
</dbReference>
<evidence type="ECO:0000259" key="12">
    <source>
        <dbReference type="Pfam" id="PF03934"/>
    </source>
</evidence>
<keyword evidence="6 11" id="KW-0812">Transmembrane</keyword>
<dbReference type="NCBIfam" id="NF037980">
    <property type="entry name" value="T2SS_GspK"/>
    <property type="match status" value="1"/>
</dbReference>
<sequence length="340" mass="37694">MRHWLVRKFADRREEGTALLTAILMTAFMAVIAVSLIDQTRFALFRTANMDRRDQAYWYAMGARDFSESILLRSGSADRLVMRPQEPWLTGPRQFAIEGGQLRGHVRDGNNCLNVNALAGNAGAAPEAPGRGLDMRSTQLMFSALLDRLGVAPDRIEPLKAQIIDWIDANTFQEAGGAEDQTYLGFEPPLRAANQPMVELEELRVLPVVTPGLYARISPYLCVRDERTQPPLNVNTLQPDQAVLLSALFGGGLSVGDAEAVLLQRPPTGYEAATELFDHPLIAALEPDLALRDAVTVRTQWFDIEVEVELGETAFSLSERVELTQDGRLRRHAQRFGAVQ</sequence>
<evidence type="ECO:0000256" key="4">
    <source>
        <dbReference type="ARBA" id="ARBA00022475"/>
    </source>
</evidence>
<evidence type="ECO:0000259" key="13">
    <source>
        <dbReference type="Pfam" id="PF21687"/>
    </source>
</evidence>
<evidence type="ECO:0000256" key="11">
    <source>
        <dbReference type="SAM" id="Phobius"/>
    </source>
</evidence>
<keyword evidence="3 10" id="KW-0813">Transport</keyword>
<dbReference type="Proteomes" id="UP000305451">
    <property type="component" value="Unassembled WGS sequence"/>
</dbReference>
<evidence type="ECO:0000256" key="9">
    <source>
        <dbReference type="ARBA" id="ARBA00023136"/>
    </source>
</evidence>
<name>A0A4V3RZ66_9PROT</name>
<dbReference type="SUPFAM" id="SSF158544">
    <property type="entry name" value="GspK insert domain-like"/>
    <property type="match status" value="2"/>
</dbReference>
<dbReference type="InterPro" id="IPR038072">
    <property type="entry name" value="GspK_central_sf"/>
</dbReference>
<evidence type="ECO:0000256" key="3">
    <source>
        <dbReference type="ARBA" id="ARBA00022448"/>
    </source>
</evidence>
<dbReference type="SUPFAM" id="SSF54523">
    <property type="entry name" value="Pili subunits"/>
    <property type="match status" value="1"/>
</dbReference>
<dbReference type="InterPro" id="IPR005628">
    <property type="entry name" value="GspK"/>
</dbReference>